<dbReference type="InterPro" id="IPR002401">
    <property type="entry name" value="Cyt_P450_E_grp-I"/>
</dbReference>
<feature type="chain" id="PRO_5043987271" description="Cytochrome P450 724B1" evidence="19">
    <location>
        <begin position="23"/>
        <end position="703"/>
    </location>
</feature>
<dbReference type="CDD" id="cd11043">
    <property type="entry name" value="CYP90-like"/>
    <property type="match status" value="1"/>
</dbReference>
<evidence type="ECO:0000256" key="12">
    <source>
        <dbReference type="ARBA" id="ARBA00023136"/>
    </source>
</evidence>
<evidence type="ECO:0000256" key="3">
    <source>
        <dbReference type="ARBA" id="ARBA00004972"/>
    </source>
</evidence>
<keyword evidence="6" id="KW-0963">Cytoplasm</keyword>
<feature type="signal peptide" evidence="19">
    <location>
        <begin position="1"/>
        <end position="22"/>
    </location>
</feature>
<comment type="subunit">
    <text evidence="5">Component of the 20S core complex of the 26S proteasome. The 26S proteasome is composed of a core protease (CP), known as the 20S proteasome, capped at one or both ends by the 19S regulatory particle (RP/PA700). The 20S proteasome core is composed of 28 subunits that are arranged in four stacked rings, resulting in a barrel-shaped structure. The two end rings are each formed by seven alpha subunits, and the two central rings are each formed by seven beta subunits. The catalytic chamber with the active sites is on the inside of the barrel.</text>
</comment>
<organism evidence="20 21">
    <name type="scientific">Linum tenue</name>
    <dbReference type="NCBI Taxonomy" id="586396"/>
    <lineage>
        <taxon>Eukaryota</taxon>
        <taxon>Viridiplantae</taxon>
        <taxon>Streptophyta</taxon>
        <taxon>Embryophyta</taxon>
        <taxon>Tracheophyta</taxon>
        <taxon>Spermatophyta</taxon>
        <taxon>Magnoliopsida</taxon>
        <taxon>eudicotyledons</taxon>
        <taxon>Gunneridae</taxon>
        <taxon>Pentapetalae</taxon>
        <taxon>rosids</taxon>
        <taxon>fabids</taxon>
        <taxon>Malpighiales</taxon>
        <taxon>Linaceae</taxon>
        <taxon>Linum</taxon>
    </lineage>
</organism>
<dbReference type="InterPro" id="IPR016050">
    <property type="entry name" value="Proteasome_bsu_CS"/>
</dbReference>
<dbReference type="GO" id="GO:0051603">
    <property type="term" value="P:proteolysis involved in protein catabolic process"/>
    <property type="evidence" value="ECO:0007669"/>
    <property type="project" value="InterPro"/>
</dbReference>
<dbReference type="Pfam" id="PF00067">
    <property type="entry name" value="p450"/>
    <property type="match status" value="1"/>
</dbReference>
<dbReference type="PROSITE" id="PS00854">
    <property type="entry name" value="PROTEASOME_BETA_1"/>
    <property type="match status" value="1"/>
</dbReference>
<evidence type="ECO:0000313" key="20">
    <source>
        <dbReference type="EMBL" id="CAI0456591.1"/>
    </source>
</evidence>
<dbReference type="GO" id="GO:0005839">
    <property type="term" value="C:proteasome core complex"/>
    <property type="evidence" value="ECO:0007669"/>
    <property type="project" value="InterPro"/>
</dbReference>
<comment type="subcellular location">
    <subcellularLocation>
        <location evidence="2">Membrane</location>
    </subcellularLocation>
    <subcellularLocation>
        <location evidence="1">Nucleus</location>
    </subcellularLocation>
</comment>
<evidence type="ECO:0000256" key="11">
    <source>
        <dbReference type="ARBA" id="ARBA00023004"/>
    </source>
</evidence>
<evidence type="ECO:0000256" key="18">
    <source>
        <dbReference type="PIRSR" id="PIRSR602401-1"/>
    </source>
</evidence>
<dbReference type="Gene3D" id="1.10.630.10">
    <property type="entry name" value="Cytochrome P450"/>
    <property type="match status" value="1"/>
</dbReference>
<keyword evidence="12" id="KW-0472">Membrane</keyword>
<comment type="catalytic activity">
    <reaction evidence="14">
        <text>campesterol + reduced [NADPH--hemoprotein reductase] + O2 = (22S)-22-hydroxycampesterol + oxidized [NADPH--hemoprotein reductase] + H2O + H(+)</text>
        <dbReference type="Rhea" id="RHEA:69835"/>
        <dbReference type="Rhea" id="RHEA-COMP:11964"/>
        <dbReference type="Rhea" id="RHEA-COMP:11965"/>
        <dbReference type="ChEBI" id="CHEBI:15377"/>
        <dbReference type="ChEBI" id="CHEBI:15378"/>
        <dbReference type="ChEBI" id="CHEBI:15379"/>
        <dbReference type="ChEBI" id="CHEBI:28623"/>
        <dbReference type="ChEBI" id="CHEBI:57618"/>
        <dbReference type="ChEBI" id="CHEBI:58210"/>
        <dbReference type="ChEBI" id="CHEBI:72331"/>
    </reaction>
    <physiologicalReaction direction="left-to-right" evidence="14">
        <dbReference type="Rhea" id="RHEA:69836"/>
    </physiologicalReaction>
</comment>
<keyword evidence="11 18" id="KW-0408">Iron</keyword>
<keyword evidence="7" id="KW-0812">Transmembrane</keyword>
<dbReference type="InterPro" id="IPR001353">
    <property type="entry name" value="Proteasome_sua/b"/>
</dbReference>
<dbReference type="FunFam" id="1.10.630.10:FF:000057">
    <property type="entry name" value="Cytochrome P450 724B1"/>
    <property type="match status" value="1"/>
</dbReference>
<dbReference type="InterPro" id="IPR001128">
    <property type="entry name" value="Cyt_P450"/>
</dbReference>
<evidence type="ECO:0000313" key="21">
    <source>
        <dbReference type="Proteomes" id="UP001154282"/>
    </source>
</evidence>
<reference evidence="20" key="1">
    <citation type="submission" date="2022-08" db="EMBL/GenBank/DDBJ databases">
        <authorList>
            <person name="Gutierrez-Valencia J."/>
        </authorList>
    </citation>
    <scope>NUCLEOTIDE SEQUENCE</scope>
</reference>
<sequence length="703" mass="77794">MDMMPLDLPTLFPLLLALLATALLLLRRQKHPKNGCCNVPKGTMGWPFIGETLEFLSPHRSNSIGTFLQQRCSRYGKVFKSHLFGSPAIVSCDSEFNMFILQNEGKLFQASYPKAMQGILGQYSLLIVSGEHHRKLRGIAVSFSAMSKSSPVFHSRIEKLAFSMLESWRGRREIAFLEEMKKFTLSLMVKTVLSIDPEEPVAMRFLQDFRTYMKGFISLPLNVPGSAYAKAVKARARLSRTVKEIIKQREMTTTTPAPARTCSNDGNCGDGITTTSSGEENGDFLEVILSKHSSIRQMNDDEKVSSVLDIVLGGYETTSTLISLIVYFLHRSPAALLAFKEEHEAIRRNKGKGQPLGWEDYQKMDFTRNVTKEAVRCGNLVKFLHRKALQDVEFKGHLIPRGWKVLPVLAGPNLDPSLHHDHLQFNPWRWTEDKEIGKKTMGYGGGPRVCPGSDLAKVMVAFFLHHLVLTYSSLVVRMSSSSIVEAPPKGGFSFDLCKRNEMLSGKGVKHPNYRKTGTTIVGLIFQDGVILGADTRATSGPIVCDKNCEKIHFMAPNIYCCGAGTAADTESVTDMVSSQLQLHRYHTGRESRVITALTLLKKHLFNYQGHISAALVLGGVDCTGPHLHTIYPHGSTDTLPFATMGSGSLAAMAVFESKYKEGLNKEEGIKLVTEAICSEVLSTKITPLKELAQVVEAGDAMEE</sequence>
<evidence type="ECO:0000256" key="13">
    <source>
        <dbReference type="ARBA" id="ARBA00037910"/>
    </source>
</evidence>
<dbReference type="GO" id="GO:0005634">
    <property type="term" value="C:nucleus"/>
    <property type="evidence" value="ECO:0007669"/>
    <property type="project" value="UniProtKB-SubCell"/>
</dbReference>
<keyword evidence="10" id="KW-1133">Transmembrane helix</keyword>
<dbReference type="GO" id="GO:0010268">
    <property type="term" value="P:brassinosteroid homeostasis"/>
    <property type="evidence" value="ECO:0007669"/>
    <property type="project" value="TreeGrafter"/>
</dbReference>
<evidence type="ECO:0000256" key="4">
    <source>
        <dbReference type="ARBA" id="ARBA00010617"/>
    </source>
</evidence>
<dbReference type="SUPFAM" id="SSF48264">
    <property type="entry name" value="Cytochrome P450"/>
    <property type="match status" value="1"/>
</dbReference>
<evidence type="ECO:0000256" key="19">
    <source>
        <dbReference type="SAM" id="SignalP"/>
    </source>
</evidence>
<evidence type="ECO:0000256" key="7">
    <source>
        <dbReference type="ARBA" id="ARBA00022692"/>
    </source>
</evidence>
<comment type="pathway">
    <text evidence="3">Hormone biosynthesis.</text>
</comment>
<feature type="binding site" description="axial binding residue" evidence="18">
    <location>
        <position position="450"/>
    </location>
    <ligand>
        <name>heme</name>
        <dbReference type="ChEBI" id="CHEBI:30413"/>
    </ligand>
    <ligandPart>
        <name>Fe</name>
        <dbReference type="ChEBI" id="CHEBI:18248"/>
    </ligandPart>
</feature>
<comment type="pathway">
    <text evidence="13">Plant hormone biosynthesis; brassinosteroid biosynthesis.</text>
</comment>
<proteinExistence type="inferred from homology"/>
<evidence type="ECO:0000256" key="16">
    <source>
        <dbReference type="ARBA" id="ARBA00067336"/>
    </source>
</evidence>
<name>A0AAV0NE77_9ROSI</name>
<keyword evidence="9" id="KW-0647">Proteasome</keyword>
<keyword evidence="21" id="KW-1185">Reference proteome</keyword>
<dbReference type="InterPro" id="IPR023333">
    <property type="entry name" value="Proteasome_suB-type"/>
</dbReference>
<comment type="similarity">
    <text evidence="4">Belongs to the cytochrome P450 family.</text>
</comment>
<evidence type="ECO:0000256" key="9">
    <source>
        <dbReference type="ARBA" id="ARBA00022942"/>
    </source>
</evidence>
<dbReference type="EMBL" id="CAMGYJ010000008">
    <property type="protein sequence ID" value="CAI0456591.1"/>
    <property type="molecule type" value="Genomic_DNA"/>
</dbReference>
<dbReference type="PRINTS" id="PR00463">
    <property type="entry name" value="EP450I"/>
</dbReference>
<evidence type="ECO:0000256" key="2">
    <source>
        <dbReference type="ARBA" id="ARBA00004370"/>
    </source>
</evidence>
<dbReference type="PANTHER" id="PTHR24286:SF159">
    <property type="entry name" value="CYTOCHROME P450, FAMILY 724, SUBFAMILY A, POLYPEPTIDE 1"/>
    <property type="match status" value="1"/>
</dbReference>
<keyword evidence="8 18" id="KW-0479">Metal-binding</keyword>
<dbReference type="GO" id="GO:0016705">
    <property type="term" value="F:oxidoreductase activity, acting on paired donors, with incorporation or reduction of molecular oxygen"/>
    <property type="evidence" value="ECO:0007669"/>
    <property type="project" value="InterPro"/>
</dbReference>
<dbReference type="PROSITE" id="PS51476">
    <property type="entry name" value="PROTEASOME_BETA_2"/>
    <property type="match status" value="1"/>
</dbReference>
<evidence type="ECO:0000256" key="6">
    <source>
        <dbReference type="ARBA" id="ARBA00022490"/>
    </source>
</evidence>
<keyword evidence="19" id="KW-0732">Signal</keyword>
<keyword evidence="18" id="KW-0349">Heme</keyword>
<dbReference type="GO" id="GO:0016125">
    <property type="term" value="P:sterol metabolic process"/>
    <property type="evidence" value="ECO:0007669"/>
    <property type="project" value="TreeGrafter"/>
</dbReference>
<dbReference type="Proteomes" id="UP001154282">
    <property type="component" value="Unassembled WGS sequence"/>
</dbReference>
<dbReference type="CDD" id="cd03763">
    <property type="entry name" value="proteasome_beta_type_7"/>
    <property type="match status" value="1"/>
</dbReference>
<dbReference type="GO" id="GO:0016020">
    <property type="term" value="C:membrane"/>
    <property type="evidence" value="ECO:0007669"/>
    <property type="project" value="UniProtKB-SubCell"/>
</dbReference>
<comment type="caution">
    <text evidence="20">The sequence shown here is derived from an EMBL/GenBank/DDBJ whole genome shotgun (WGS) entry which is preliminary data.</text>
</comment>
<evidence type="ECO:0000256" key="15">
    <source>
        <dbReference type="ARBA" id="ARBA00060577"/>
    </source>
</evidence>
<dbReference type="GO" id="GO:0004497">
    <property type="term" value="F:monooxygenase activity"/>
    <property type="evidence" value="ECO:0007669"/>
    <property type="project" value="InterPro"/>
</dbReference>
<dbReference type="Pfam" id="PF00227">
    <property type="entry name" value="Proteasome"/>
    <property type="match status" value="1"/>
</dbReference>
<dbReference type="GO" id="GO:0016132">
    <property type="term" value="P:brassinosteroid biosynthetic process"/>
    <property type="evidence" value="ECO:0007669"/>
    <property type="project" value="TreeGrafter"/>
</dbReference>
<comment type="pathway">
    <text evidence="15">Steroid biosynthesis.</text>
</comment>
<evidence type="ECO:0000256" key="5">
    <source>
        <dbReference type="ARBA" id="ARBA00011517"/>
    </source>
</evidence>
<evidence type="ECO:0000256" key="8">
    <source>
        <dbReference type="ARBA" id="ARBA00022723"/>
    </source>
</evidence>
<dbReference type="AlphaFoldDB" id="A0AAV0NE77"/>
<dbReference type="InterPro" id="IPR036396">
    <property type="entry name" value="Cyt_P450_sf"/>
</dbReference>
<protein>
    <recommendedName>
        <fullName evidence="16">Cytochrome P450 724B1</fullName>
    </recommendedName>
    <alternativeName>
        <fullName evidence="17">(22S)-22-hydroxycampesterol synthase</fullName>
    </alternativeName>
</protein>
<evidence type="ECO:0000256" key="14">
    <source>
        <dbReference type="ARBA" id="ARBA00052777"/>
    </source>
</evidence>
<dbReference type="GO" id="GO:0005506">
    <property type="term" value="F:iron ion binding"/>
    <property type="evidence" value="ECO:0007669"/>
    <property type="project" value="InterPro"/>
</dbReference>
<dbReference type="InterPro" id="IPR029055">
    <property type="entry name" value="Ntn_hydrolases_N"/>
</dbReference>
<dbReference type="PANTHER" id="PTHR24286">
    <property type="entry name" value="CYTOCHROME P450 26"/>
    <property type="match status" value="1"/>
</dbReference>
<comment type="cofactor">
    <cofactor evidence="18">
        <name>heme</name>
        <dbReference type="ChEBI" id="CHEBI:30413"/>
    </cofactor>
</comment>
<evidence type="ECO:0000256" key="1">
    <source>
        <dbReference type="ARBA" id="ARBA00004123"/>
    </source>
</evidence>
<dbReference type="GO" id="GO:0020037">
    <property type="term" value="F:heme binding"/>
    <property type="evidence" value="ECO:0007669"/>
    <property type="project" value="InterPro"/>
</dbReference>
<evidence type="ECO:0000256" key="10">
    <source>
        <dbReference type="ARBA" id="ARBA00022989"/>
    </source>
</evidence>
<dbReference type="Gene3D" id="3.60.20.10">
    <property type="entry name" value="Glutamine Phosphoribosylpyrophosphate, subunit 1, domain 1"/>
    <property type="match status" value="1"/>
</dbReference>
<accession>A0AAV0NE77</accession>
<dbReference type="SUPFAM" id="SSF56235">
    <property type="entry name" value="N-terminal nucleophile aminohydrolases (Ntn hydrolases)"/>
    <property type="match status" value="1"/>
</dbReference>
<evidence type="ECO:0000256" key="17">
    <source>
        <dbReference type="ARBA" id="ARBA00077474"/>
    </source>
</evidence>
<gene>
    <name evidence="20" type="ORF">LITE_LOCUS32824</name>
</gene>